<reference evidence="2" key="1">
    <citation type="journal article" date="2015" name="Nat. Genet.">
        <title>The genome and transcriptome of the zoonotic hookworm Ancylostoma ceylanicum identify infection-specific gene families.</title>
        <authorList>
            <person name="Schwarz E.M."/>
            <person name="Hu Y."/>
            <person name="Antoshechkin I."/>
            <person name="Miller M.M."/>
            <person name="Sternberg P.W."/>
            <person name="Aroian R.V."/>
        </authorList>
    </citation>
    <scope>NUCLEOTIDE SEQUENCE</scope>
    <source>
        <strain evidence="2">HY135</strain>
    </source>
</reference>
<sequence>MREAGESGVLYGKEKSPLRGTTCSTGRARDLRVRKCALLTQRCAQIGSVANVLTSLFLCHQTDLPIFSIM</sequence>
<evidence type="ECO:0000313" key="1">
    <source>
        <dbReference type="EMBL" id="EYC28468.1"/>
    </source>
</evidence>
<evidence type="ECO:0000313" key="2">
    <source>
        <dbReference type="Proteomes" id="UP000024635"/>
    </source>
</evidence>
<keyword evidence="2" id="KW-1185">Reference proteome</keyword>
<protein>
    <submittedName>
        <fullName evidence="1">Uncharacterized protein</fullName>
    </submittedName>
</protein>
<accession>A0A016VNX8</accession>
<organism evidence="1 2">
    <name type="scientific">Ancylostoma ceylanicum</name>
    <dbReference type="NCBI Taxonomy" id="53326"/>
    <lineage>
        <taxon>Eukaryota</taxon>
        <taxon>Metazoa</taxon>
        <taxon>Ecdysozoa</taxon>
        <taxon>Nematoda</taxon>
        <taxon>Chromadorea</taxon>
        <taxon>Rhabditida</taxon>
        <taxon>Rhabditina</taxon>
        <taxon>Rhabditomorpha</taxon>
        <taxon>Strongyloidea</taxon>
        <taxon>Ancylostomatidae</taxon>
        <taxon>Ancylostomatinae</taxon>
        <taxon>Ancylostoma</taxon>
    </lineage>
</organism>
<comment type="caution">
    <text evidence="1">The sequence shown here is derived from an EMBL/GenBank/DDBJ whole genome shotgun (WGS) entry which is preliminary data.</text>
</comment>
<proteinExistence type="predicted"/>
<gene>
    <name evidence="1" type="primary">Acey_s0007.g3239</name>
    <name evidence="1" type="ORF">Y032_0007g3239</name>
</gene>
<dbReference type="EMBL" id="JARK01001343">
    <property type="protein sequence ID" value="EYC28468.1"/>
    <property type="molecule type" value="Genomic_DNA"/>
</dbReference>
<dbReference type="Proteomes" id="UP000024635">
    <property type="component" value="Unassembled WGS sequence"/>
</dbReference>
<name>A0A016VNX8_9BILA</name>
<dbReference type="AlphaFoldDB" id="A0A016VNX8"/>